<dbReference type="Pfam" id="PF14748">
    <property type="entry name" value="P5CR_dimer"/>
    <property type="match status" value="1"/>
</dbReference>
<reference evidence="6" key="1">
    <citation type="submission" date="2018-05" db="EMBL/GenBank/DDBJ databases">
        <authorList>
            <person name="Lanie J.A."/>
            <person name="Ng W.-L."/>
            <person name="Kazmierczak K.M."/>
            <person name="Andrzejewski T.M."/>
            <person name="Davidsen T.M."/>
            <person name="Wayne K.J."/>
            <person name="Tettelin H."/>
            <person name="Glass J.I."/>
            <person name="Rusch D."/>
            <person name="Podicherti R."/>
            <person name="Tsui H.-C.T."/>
            <person name="Winkler M.E."/>
        </authorList>
    </citation>
    <scope>NUCLEOTIDE SEQUENCE</scope>
</reference>
<evidence type="ECO:0000259" key="4">
    <source>
        <dbReference type="Pfam" id="PF03807"/>
    </source>
</evidence>
<evidence type="ECO:0000313" key="6">
    <source>
        <dbReference type="EMBL" id="SVB77069.1"/>
    </source>
</evidence>
<dbReference type="PIRSF" id="PIRSF000193">
    <property type="entry name" value="Pyrrol-5-carb_rd"/>
    <property type="match status" value="1"/>
</dbReference>
<dbReference type="GO" id="GO:0055129">
    <property type="term" value="P:L-proline biosynthetic process"/>
    <property type="evidence" value="ECO:0007669"/>
    <property type="project" value="TreeGrafter"/>
</dbReference>
<evidence type="ECO:0000256" key="2">
    <source>
        <dbReference type="ARBA" id="ARBA00022857"/>
    </source>
</evidence>
<feature type="non-terminal residue" evidence="6">
    <location>
        <position position="237"/>
    </location>
</feature>
<dbReference type="InterPro" id="IPR028939">
    <property type="entry name" value="P5C_Rdtase_cat_N"/>
</dbReference>
<dbReference type="GO" id="GO:0004735">
    <property type="term" value="F:pyrroline-5-carboxylate reductase activity"/>
    <property type="evidence" value="ECO:0007669"/>
    <property type="project" value="InterPro"/>
</dbReference>
<gene>
    <name evidence="6" type="ORF">METZ01_LOCUS229923</name>
</gene>
<dbReference type="Pfam" id="PF03807">
    <property type="entry name" value="F420_oxidored"/>
    <property type="match status" value="1"/>
</dbReference>
<organism evidence="6">
    <name type="scientific">marine metagenome</name>
    <dbReference type="NCBI Taxonomy" id="408172"/>
    <lineage>
        <taxon>unclassified sequences</taxon>
        <taxon>metagenomes</taxon>
        <taxon>ecological metagenomes</taxon>
    </lineage>
</organism>
<dbReference type="InterPro" id="IPR000304">
    <property type="entry name" value="Pyrroline-COOH_reductase"/>
</dbReference>
<dbReference type="PANTHER" id="PTHR11645:SF0">
    <property type="entry name" value="PYRROLINE-5-CARBOXYLATE REDUCTASE 3"/>
    <property type="match status" value="1"/>
</dbReference>
<dbReference type="InterPro" id="IPR036291">
    <property type="entry name" value="NAD(P)-bd_dom_sf"/>
</dbReference>
<evidence type="ECO:0000259" key="5">
    <source>
        <dbReference type="Pfam" id="PF14748"/>
    </source>
</evidence>
<accession>A0A382GQ02</accession>
<dbReference type="EMBL" id="UINC01056715">
    <property type="protein sequence ID" value="SVB77069.1"/>
    <property type="molecule type" value="Genomic_DNA"/>
</dbReference>
<sequence length="237" mass="25595">VSENKKIGFIGGGMVAEAIIRGLILHGHDASKIFVSDPSDSRRDVLSILNKQLNVLSDNQTLASEVDILIMAIKPQIFSDVASSIDFKTVENNPMIISVAAGIEMKTMKDLFGQDKKICRVMPNTPCLVGRGVSTLIQSNLNESDIVMATYIFNSVGKTIWIQEEEWMHAVTAVSGSGPAYFFHMMHILKDAACKAGIPEEIAETLSIQTAIGSSQLALNSADDLITLKKKVMSPGG</sequence>
<evidence type="ECO:0000256" key="1">
    <source>
        <dbReference type="ARBA" id="ARBA00005525"/>
    </source>
</evidence>
<name>A0A382GQ02_9ZZZZ</name>
<dbReference type="InterPro" id="IPR029036">
    <property type="entry name" value="P5CR_dimer"/>
</dbReference>
<dbReference type="AlphaFoldDB" id="A0A382GQ02"/>
<comment type="similarity">
    <text evidence="1">Belongs to the pyrroline-5-carboxylate reductase family.</text>
</comment>
<dbReference type="Gene3D" id="3.40.50.720">
    <property type="entry name" value="NAD(P)-binding Rossmann-like Domain"/>
    <property type="match status" value="1"/>
</dbReference>
<keyword evidence="2" id="KW-0521">NADP</keyword>
<keyword evidence="3" id="KW-0560">Oxidoreductase</keyword>
<feature type="non-terminal residue" evidence="6">
    <location>
        <position position="1"/>
    </location>
</feature>
<proteinExistence type="inferred from homology"/>
<dbReference type="SUPFAM" id="SSF51735">
    <property type="entry name" value="NAD(P)-binding Rossmann-fold domains"/>
    <property type="match status" value="1"/>
</dbReference>
<feature type="domain" description="Pyrroline-5-carboxylate reductase dimerisation" evidence="5">
    <location>
        <begin position="165"/>
        <end position="237"/>
    </location>
</feature>
<dbReference type="HAMAP" id="MF_01925">
    <property type="entry name" value="P5C_reductase"/>
    <property type="match status" value="1"/>
</dbReference>
<evidence type="ECO:0008006" key="7">
    <source>
        <dbReference type="Google" id="ProtNLM"/>
    </source>
</evidence>
<feature type="domain" description="Pyrroline-5-carboxylate reductase catalytic N-terminal" evidence="4">
    <location>
        <begin position="6"/>
        <end position="102"/>
    </location>
</feature>
<dbReference type="Gene3D" id="1.10.3730.10">
    <property type="entry name" value="ProC C-terminal domain-like"/>
    <property type="match status" value="1"/>
</dbReference>
<dbReference type="NCBIfam" id="TIGR00112">
    <property type="entry name" value="proC"/>
    <property type="match status" value="1"/>
</dbReference>
<dbReference type="SUPFAM" id="SSF48179">
    <property type="entry name" value="6-phosphogluconate dehydrogenase C-terminal domain-like"/>
    <property type="match status" value="1"/>
</dbReference>
<dbReference type="PANTHER" id="PTHR11645">
    <property type="entry name" value="PYRROLINE-5-CARBOXYLATE REDUCTASE"/>
    <property type="match status" value="1"/>
</dbReference>
<evidence type="ECO:0000256" key="3">
    <source>
        <dbReference type="ARBA" id="ARBA00023002"/>
    </source>
</evidence>
<dbReference type="InterPro" id="IPR008927">
    <property type="entry name" value="6-PGluconate_DH-like_C_sf"/>
</dbReference>
<protein>
    <recommendedName>
        <fullName evidence="7">Pyrroline-5-carboxylate reductase catalytic N-terminal domain-containing protein</fullName>
    </recommendedName>
</protein>